<dbReference type="Proteomes" id="UP000266188">
    <property type="component" value="Unassembled WGS sequence"/>
</dbReference>
<name>A0A3A2ZHZ6_9EURO</name>
<dbReference type="EMBL" id="MVGC01000157">
    <property type="protein sequence ID" value="RJE22666.1"/>
    <property type="molecule type" value="Genomic_DNA"/>
</dbReference>
<proteinExistence type="predicted"/>
<gene>
    <name evidence="1" type="ORF">PHISCL_05010</name>
</gene>
<sequence>MTYLRSARPRVSLLKKFTNFTNSSAGLEKTLRLIHALALVAAEICVDNVTITRCLIAQSQIALGEYNVFLDIEMFHCILRCMNDSLVVDNNN</sequence>
<comment type="caution">
    <text evidence="1">The sequence shown here is derived from an EMBL/GenBank/DDBJ whole genome shotgun (WGS) entry which is preliminary data.</text>
</comment>
<evidence type="ECO:0000313" key="1">
    <source>
        <dbReference type="EMBL" id="RJE22666.1"/>
    </source>
</evidence>
<organism evidence="1 2">
    <name type="scientific">Aspergillus sclerotialis</name>
    <dbReference type="NCBI Taxonomy" id="2070753"/>
    <lineage>
        <taxon>Eukaryota</taxon>
        <taxon>Fungi</taxon>
        <taxon>Dikarya</taxon>
        <taxon>Ascomycota</taxon>
        <taxon>Pezizomycotina</taxon>
        <taxon>Eurotiomycetes</taxon>
        <taxon>Eurotiomycetidae</taxon>
        <taxon>Eurotiales</taxon>
        <taxon>Aspergillaceae</taxon>
        <taxon>Aspergillus</taxon>
        <taxon>Aspergillus subgen. Polypaecilum</taxon>
    </lineage>
</organism>
<protein>
    <submittedName>
        <fullName evidence="1">PEX11 domain protein</fullName>
    </submittedName>
</protein>
<dbReference type="OrthoDB" id="3636394at2759"/>
<dbReference type="AlphaFoldDB" id="A0A3A2ZHZ6"/>
<keyword evidence="2" id="KW-1185">Reference proteome</keyword>
<reference evidence="2" key="1">
    <citation type="submission" date="2017-02" db="EMBL/GenBank/DDBJ databases">
        <authorList>
            <person name="Tafer H."/>
            <person name="Lopandic K."/>
        </authorList>
    </citation>
    <scope>NUCLEOTIDE SEQUENCE [LARGE SCALE GENOMIC DNA]</scope>
    <source>
        <strain evidence="2">CBS 366.77</strain>
    </source>
</reference>
<evidence type="ECO:0000313" key="2">
    <source>
        <dbReference type="Proteomes" id="UP000266188"/>
    </source>
</evidence>
<accession>A0A3A2ZHZ6</accession>